<feature type="repeat" description="ANK" evidence="7">
    <location>
        <begin position="28"/>
        <end position="50"/>
    </location>
</feature>
<comment type="caution">
    <text evidence="10">The sequence shown here is derived from an EMBL/GenBank/DDBJ whole genome shotgun (WGS) entry which is preliminary data.</text>
</comment>
<dbReference type="InterPro" id="IPR026961">
    <property type="entry name" value="PGG_dom"/>
</dbReference>
<dbReference type="InterPro" id="IPR002110">
    <property type="entry name" value="Ankyrin_rpt"/>
</dbReference>
<evidence type="ECO:0000313" key="11">
    <source>
        <dbReference type="Proteomes" id="UP001162972"/>
    </source>
</evidence>
<evidence type="ECO:0000256" key="8">
    <source>
        <dbReference type="SAM" id="Phobius"/>
    </source>
</evidence>
<keyword evidence="4 8" id="KW-1133">Transmembrane helix</keyword>
<dbReference type="Pfam" id="PF12796">
    <property type="entry name" value="Ank_2"/>
    <property type="match status" value="1"/>
</dbReference>
<dbReference type="AlphaFoldDB" id="A0AAD6PEF7"/>
<keyword evidence="5 7" id="KW-0040">ANK repeat</keyword>
<feature type="transmembrane region" description="Helical" evidence="8">
    <location>
        <begin position="198"/>
        <end position="219"/>
    </location>
</feature>
<evidence type="ECO:0000256" key="4">
    <source>
        <dbReference type="ARBA" id="ARBA00022989"/>
    </source>
</evidence>
<accession>A0AAD6PEF7</accession>
<dbReference type="Pfam" id="PF13962">
    <property type="entry name" value="PGG"/>
    <property type="match status" value="1"/>
</dbReference>
<keyword evidence="6 8" id="KW-0472">Membrane</keyword>
<dbReference type="SUPFAM" id="SSF48403">
    <property type="entry name" value="Ankyrin repeat"/>
    <property type="match status" value="1"/>
</dbReference>
<feature type="domain" description="PGG" evidence="9">
    <location>
        <begin position="143"/>
        <end position="259"/>
    </location>
</feature>
<dbReference type="PANTHER" id="PTHR24186">
    <property type="entry name" value="PROTEIN PHOSPHATASE 1 REGULATORY SUBUNIT"/>
    <property type="match status" value="1"/>
</dbReference>
<dbReference type="GO" id="GO:0005886">
    <property type="term" value="C:plasma membrane"/>
    <property type="evidence" value="ECO:0007669"/>
    <property type="project" value="TreeGrafter"/>
</dbReference>
<dbReference type="EMBL" id="JAPFFJ010000006">
    <property type="protein sequence ID" value="KAJ6425548.1"/>
    <property type="molecule type" value="Genomic_DNA"/>
</dbReference>
<feature type="transmembrane region" description="Helical" evidence="8">
    <location>
        <begin position="266"/>
        <end position="291"/>
    </location>
</feature>
<keyword evidence="11" id="KW-1185">Reference proteome</keyword>
<dbReference type="Proteomes" id="UP001162972">
    <property type="component" value="Chromosome 16"/>
</dbReference>
<dbReference type="PROSITE" id="PS50088">
    <property type="entry name" value="ANK_REPEAT"/>
    <property type="match status" value="1"/>
</dbReference>
<dbReference type="InterPro" id="IPR036770">
    <property type="entry name" value="Ankyrin_rpt-contain_sf"/>
</dbReference>
<keyword evidence="3" id="KW-0677">Repeat</keyword>
<dbReference type="PANTHER" id="PTHR24186:SF26">
    <property type="entry name" value="ANKYRIN REPEAT PLANT PROTEIN"/>
    <property type="match status" value="1"/>
</dbReference>
<evidence type="ECO:0000256" key="2">
    <source>
        <dbReference type="ARBA" id="ARBA00022692"/>
    </source>
</evidence>
<gene>
    <name evidence="10" type="ORF">OIU84_026176</name>
</gene>
<evidence type="ECO:0000313" key="10">
    <source>
        <dbReference type="EMBL" id="KAJ6425548.1"/>
    </source>
</evidence>
<sequence length="330" mass="36386">MAVKGQNVELVQELIMADPSLMNMVDNQGNSALHIASRKGRDQIVRKLLDIQGINKTIVNRSRETAFDAAEKMGHSGIASILEEHGVLSAKSMVPSTANTANRELKQTVIDIKHGVHNQLQTARLTRKRVRGIVKKVNKMHVEGLNNAINSTTVVAVLIATVAFAAIFQVPGQFADDPDNLAPGQSAGEANIAPRPEFMIFIIFDSIALFISLAVVVVQTSVVVIERNAKKQLMAVINKLMWLACVLISVAFLALSYVVVGDHQRWMAHLITVIGTVIMVTTIGTMSYWVIVQRIETSKLRSTSRSRLESMSFMEEPEILENDFKKLYAI</sequence>
<comment type="subcellular location">
    <subcellularLocation>
        <location evidence="1">Membrane</location>
        <topology evidence="1">Multi-pass membrane protein</topology>
    </subcellularLocation>
</comment>
<evidence type="ECO:0000256" key="3">
    <source>
        <dbReference type="ARBA" id="ARBA00022737"/>
    </source>
</evidence>
<evidence type="ECO:0000256" key="5">
    <source>
        <dbReference type="ARBA" id="ARBA00023043"/>
    </source>
</evidence>
<keyword evidence="2 8" id="KW-0812">Transmembrane</keyword>
<evidence type="ECO:0000259" key="9">
    <source>
        <dbReference type="Pfam" id="PF13962"/>
    </source>
</evidence>
<organism evidence="10 11">
    <name type="scientific">Salix udensis</name>
    <dbReference type="NCBI Taxonomy" id="889485"/>
    <lineage>
        <taxon>Eukaryota</taxon>
        <taxon>Viridiplantae</taxon>
        <taxon>Streptophyta</taxon>
        <taxon>Embryophyta</taxon>
        <taxon>Tracheophyta</taxon>
        <taxon>Spermatophyta</taxon>
        <taxon>Magnoliopsida</taxon>
        <taxon>eudicotyledons</taxon>
        <taxon>Gunneridae</taxon>
        <taxon>Pentapetalae</taxon>
        <taxon>rosids</taxon>
        <taxon>fabids</taxon>
        <taxon>Malpighiales</taxon>
        <taxon>Salicaceae</taxon>
        <taxon>Saliceae</taxon>
        <taxon>Salix</taxon>
    </lineage>
</organism>
<feature type="transmembrane region" description="Helical" evidence="8">
    <location>
        <begin position="148"/>
        <end position="168"/>
    </location>
</feature>
<name>A0AAD6PEF7_9ROSI</name>
<dbReference type="PROSITE" id="PS50297">
    <property type="entry name" value="ANK_REP_REGION"/>
    <property type="match status" value="1"/>
</dbReference>
<evidence type="ECO:0000256" key="1">
    <source>
        <dbReference type="ARBA" id="ARBA00004141"/>
    </source>
</evidence>
<evidence type="ECO:0000256" key="6">
    <source>
        <dbReference type="ARBA" id="ARBA00023136"/>
    </source>
</evidence>
<proteinExistence type="predicted"/>
<protein>
    <recommendedName>
        <fullName evidence="9">PGG domain-containing protein</fullName>
    </recommendedName>
</protein>
<feature type="transmembrane region" description="Helical" evidence="8">
    <location>
        <begin position="240"/>
        <end position="260"/>
    </location>
</feature>
<evidence type="ECO:0000256" key="7">
    <source>
        <dbReference type="PROSITE-ProRule" id="PRU00023"/>
    </source>
</evidence>
<reference evidence="10 11" key="1">
    <citation type="journal article" date="2023" name="Int. J. Mol. Sci.">
        <title>De Novo Assembly and Annotation of 11 Diverse Shrub Willow (Salix) Genomes Reveals Novel Gene Organization in Sex-Linked Regions.</title>
        <authorList>
            <person name="Hyden B."/>
            <person name="Feng K."/>
            <person name="Yates T.B."/>
            <person name="Jawdy S."/>
            <person name="Cereghino C."/>
            <person name="Smart L.B."/>
            <person name="Muchero W."/>
        </authorList>
    </citation>
    <scope>NUCLEOTIDE SEQUENCE [LARGE SCALE GENOMIC DNA]</scope>
    <source>
        <tissue evidence="10">Shoot tip</tissue>
    </source>
</reference>
<dbReference type="Gene3D" id="1.25.40.20">
    <property type="entry name" value="Ankyrin repeat-containing domain"/>
    <property type="match status" value="1"/>
</dbReference>